<reference evidence="1 2" key="1">
    <citation type="submission" date="2018-10" db="EMBL/GenBank/DDBJ databases">
        <title>Aeromicrobium sp. 9W16Y-2 whole genome shotgun sequence.</title>
        <authorList>
            <person name="Li F."/>
        </authorList>
    </citation>
    <scope>NUCLEOTIDE SEQUENCE [LARGE SCALE GENOMIC DNA]</scope>
    <source>
        <strain evidence="1 2">9W16Y-2</strain>
    </source>
</reference>
<dbReference type="Proteomes" id="UP000282515">
    <property type="component" value="Unassembled WGS sequence"/>
</dbReference>
<proteinExistence type="predicted"/>
<dbReference type="OrthoDB" id="3571220at2"/>
<protein>
    <submittedName>
        <fullName evidence="1">Uncharacterized protein</fullName>
    </submittedName>
</protein>
<evidence type="ECO:0000313" key="1">
    <source>
        <dbReference type="EMBL" id="RLV54742.1"/>
    </source>
</evidence>
<dbReference type="RefSeq" id="WP_121795386.1">
    <property type="nucleotide sequence ID" value="NZ_RDBF01000014.1"/>
</dbReference>
<comment type="caution">
    <text evidence="1">The sequence shown here is derived from an EMBL/GenBank/DDBJ whole genome shotgun (WGS) entry which is preliminary data.</text>
</comment>
<keyword evidence="2" id="KW-1185">Reference proteome</keyword>
<gene>
    <name evidence="1" type="ORF">D9V41_14945</name>
</gene>
<evidence type="ECO:0000313" key="2">
    <source>
        <dbReference type="Proteomes" id="UP000282515"/>
    </source>
</evidence>
<accession>A0A3L8PL06</accession>
<organism evidence="1 2">
    <name type="scientific">Aeromicrobium phragmitis</name>
    <dbReference type="NCBI Taxonomy" id="2478914"/>
    <lineage>
        <taxon>Bacteria</taxon>
        <taxon>Bacillati</taxon>
        <taxon>Actinomycetota</taxon>
        <taxon>Actinomycetes</taxon>
        <taxon>Propionibacteriales</taxon>
        <taxon>Nocardioidaceae</taxon>
        <taxon>Aeromicrobium</taxon>
    </lineage>
</organism>
<sequence>MLWSFTGQIAGLGTTSGVRIVVGRWLSSPFGAFSDVMLETSAGRRTLLAPGDDVADFVSTTYRFDDVVVGAVTVDADAGRWRVAAPEFDLDLTVGRRTPLGHLLRLVPGAVRDRRLWARALDPVARIVQPGVRTHGSAGAGRIEWYAARDLHAIIAARGTFRGQPLGVLAPVVPPVHVGFGSAPRAPSLTTLRSFVQVRD</sequence>
<name>A0A3L8PL06_9ACTN</name>
<dbReference type="EMBL" id="RDBF01000014">
    <property type="protein sequence ID" value="RLV54742.1"/>
    <property type="molecule type" value="Genomic_DNA"/>
</dbReference>
<dbReference type="AlphaFoldDB" id="A0A3L8PL06"/>